<reference evidence="3" key="2">
    <citation type="submission" date="2021-02" db="EMBL/GenBank/DDBJ databases">
        <title>Aspergillus chevalieri M1 genome sequence.</title>
        <authorList>
            <person name="Kadooka C."/>
            <person name="Mori K."/>
            <person name="Futagami T."/>
        </authorList>
    </citation>
    <scope>NUCLEOTIDE SEQUENCE</scope>
    <source>
        <strain evidence="3">M1</strain>
    </source>
</reference>
<dbReference type="KEGG" id="ache:ACHE_60053A"/>
<dbReference type="InterPro" id="IPR012337">
    <property type="entry name" value="RNaseH-like_sf"/>
</dbReference>
<dbReference type="SUPFAM" id="SSF53098">
    <property type="entry name" value="Ribonuclease H-like"/>
    <property type="match status" value="1"/>
</dbReference>
<dbReference type="PROSITE" id="PS50879">
    <property type="entry name" value="RNASE_H_1"/>
    <property type="match status" value="1"/>
</dbReference>
<dbReference type="GO" id="GO:0004523">
    <property type="term" value="F:RNA-DNA hybrid ribonuclease activity"/>
    <property type="evidence" value="ECO:0007669"/>
    <property type="project" value="InterPro"/>
</dbReference>
<dbReference type="RefSeq" id="XP_043138689.1">
    <property type="nucleotide sequence ID" value="XM_043281184.1"/>
</dbReference>
<name>A0A7R7ZRC1_ASPCH</name>
<evidence type="ECO:0000259" key="2">
    <source>
        <dbReference type="PROSITE" id="PS50879"/>
    </source>
</evidence>
<dbReference type="Pfam" id="PF00075">
    <property type="entry name" value="RNase_H"/>
    <property type="match status" value="1"/>
</dbReference>
<keyword evidence="4" id="KW-1185">Reference proteome</keyword>
<proteinExistence type="inferred from homology"/>
<dbReference type="CDD" id="cd09276">
    <property type="entry name" value="Rnase_HI_RT_non_LTR"/>
    <property type="match status" value="1"/>
</dbReference>
<gene>
    <name evidence="3" type="ORF">ACHE_60053A</name>
</gene>
<dbReference type="Gene3D" id="3.30.420.10">
    <property type="entry name" value="Ribonuclease H-like superfamily/Ribonuclease H"/>
    <property type="match status" value="1"/>
</dbReference>
<dbReference type="EMBL" id="AP024421">
    <property type="protein sequence ID" value="BCR90167.1"/>
    <property type="molecule type" value="Genomic_DNA"/>
</dbReference>
<dbReference type="GO" id="GO:0003676">
    <property type="term" value="F:nucleic acid binding"/>
    <property type="evidence" value="ECO:0007669"/>
    <property type="project" value="InterPro"/>
</dbReference>
<dbReference type="InterPro" id="IPR002156">
    <property type="entry name" value="RNaseH_domain"/>
</dbReference>
<sequence>MESIQHRALYRIAGAFRTTSRAALEICLNIPPPMIALERAAKESYLRIATSPLMTTLIEIRRSGQRPAPRNAQERRMRWFTNPDQDPLTSPLEQWGRRTAISQDRLEVIHPHVTSPWWSGLESHIAETREDALAAHQTALHSGADIIAYTDGSMTEQGVGAAVVSPLGRQAVHIGSPATHTVYAAELRGIEMALTQIGNTFRPTSQRSHRAHTAIIFTDNQAAIQACSAPGRSSGQYILSEITRTASQLQECGWDIQLYWLPGHEGIYGNECADALAKEAANSPAPSGAEEFTLMASTRRTLRIEAANAWKTEWAASPHGNSLRRLWKEPSKAPMQLYQGLRRAATSVLIQMQTGKIALASYLGTFNAMESTECPCGRGPQDTRHVLLHCTNQAGPRMRHLTQGSRRELDYRAYLTRPDLVPKAVRFMLDTGLLSQFQTLPTTYRVTTTDTKQLAA</sequence>
<accession>A0A7R7ZRC1</accession>
<feature type="domain" description="RNase H type-1" evidence="2">
    <location>
        <begin position="142"/>
        <end position="282"/>
    </location>
</feature>
<organism evidence="3 4">
    <name type="scientific">Aspergillus chevalieri</name>
    <name type="common">Eurotium chevalieri</name>
    <dbReference type="NCBI Taxonomy" id="182096"/>
    <lineage>
        <taxon>Eukaryota</taxon>
        <taxon>Fungi</taxon>
        <taxon>Dikarya</taxon>
        <taxon>Ascomycota</taxon>
        <taxon>Pezizomycotina</taxon>
        <taxon>Eurotiomycetes</taxon>
        <taxon>Eurotiomycetidae</taxon>
        <taxon>Eurotiales</taxon>
        <taxon>Aspergillaceae</taxon>
        <taxon>Aspergillus</taxon>
        <taxon>Aspergillus subgen. Aspergillus</taxon>
    </lineage>
</organism>
<dbReference type="PANTHER" id="PTHR10642:SF25">
    <property type="entry name" value="RNASE H TYPE-1 DOMAIN-CONTAINING PROTEIN"/>
    <property type="match status" value="1"/>
</dbReference>
<dbReference type="GeneID" id="66984525"/>
<protein>
    <recommendedName>
        <fullName evidence="2">RNase H type-1 domain-containing protein</fullName>
    </recommendedName>
</protein>
<evidence type="ECO:0000256" key="1">
    <source>
        <dbReference type="ARBA" id="ARBA00005300"/>
    </source>
</evidence>
<dbReference type="InterPro" id="IPR050092">
    <property type="entry name" value="RNase_H"/>
</dbReference>
<evidence type="ECO:0000313" key="3">
    <source>
        <dbReference type="EMBL" id="BCR90167.1"/>
    </source>
</evidence>
<evidence type="ECO:0000313" key="4">
    <source>
        <dbReference type="Proteomes" id="UP000637239"/>
    </source>
</evidence>
<dbReference type="InterPro" id="IPR036397">
    <property type="entry name" value="RNaseH_sf"/>
</dbReference>
<dbReference type="GO" id="GO:0043137">
    <property type="term" value="P:DNA replication, removal of RNA primer"/>
    <property type="evidence" value="ECO:0007669"/>
    <property type="project" value="TreeGrafter"/>
</dbReference>
<dbReference type="Proteomes" id="UP000637239">
    <property type="component" value="Chromosome 6"/>
</dbReference>
<dbReference type="PANTHER" id="PTHR10642">
    <property type="entry name" value="RIBONUCLEASE H1"/>
    <property type="match status" value="1"/>
</dbReference>
<reference evidence="3" key="1">
    <citation type="submission" date="2021-01" db="EMBL/GenBank/DDBJ databases">
        <authorList>
            <consortium name="Aspergillus chevalieri M1 genome sequencing consortium"/>
            <person name="Kazuki M."/>
            <person name="Futagami T."/>
        </authorList>
    </citation>
    <scope>NUCLEOTIDE SEQUENCE</scope>
    <source>
        <strain evidence="3">M1</strain>
    </source>
</reference>
<dbReference type="AlphaFoldDB" id="A0A7R7ZRC1"/>
<comment type="similarity">
    <text evidence="1">Belongs to the RNase H family.</text>
</comment>